<comment type="catalytic activity">
    <reaction evidence="10">
        <text>UMP + ATP = UDP + ADP</text>
        <dbReference type="Rhea" id="RHEA:24400"/>
        <dbReference type="ChEBI" id="CHEBI:30616"/>
        <dbReference type="ChEBI" id="CHEBI:57865"/>
        <dbReference type="ChEBI" id="CHEBI:58223"/>
        <dbReference type="ChEBI" id="CHEBI:456216"/>
        <dbReference type="EC" id="2.7.4.14"/>
    </reaction>
</comment>
<dbReference type="InterPro" id="IPR033690">
    <property type="entry name" value="Adenylat_kinase_CS"/>
</dbReference>
<evidence type="ECO:0000313" key="13">
    <source>
        <dbReference type="Proteomes" id="UP000305067"/>
    </source>
</evidence>
<dbReference type="Pfam" id="PF00406">
    <property type="entry name" value="ADK"/>
    <property type="match status" value="1"/>
</dbReference>
<gene>
    <name evidence="12" type="ORF">BDV98DRAFT_483975</name>
</gene>
<comment type="similarity">
    <text evidence="11">Belongs to the adenylate kinase family.</text>
</comment>
<dbReference type="SUPFAM" id="SSF52540">
    <property type="entry name" value="P-loop containing nucleoside triphosphate hydrolases"/>
    <property type="match status" value="1"/>
</dbReference>
<dbReference type="AlphaFoldDB" id="A0A5C3R4I5"/>
<dbReference type="InterPro" id="IPR027417">
    <property type="entry name" value="P-loop_NTPase"/>
</dbReference>
<dbReference type="PANTHER" id="PTHR23359">
    <property type="entry name" value="NUCLEOTIDE KINASE"/>
    <property type="match status" value="1"/>
</dbReference>
<dbReference type="NCBIfam" id="TIGR01359">
    <property type="entry name" value="UMP_CMP_kin_fam"/>
    <property type="match status" value="1"/>
</dbReference>
<accession>A0A5C3R4I5</accession>
<feature type="non-terminal residue" evidence="12">
    <location>
        <position position="229"/>
    </location>
</feature>
<dbReference type="GO" id="GO:0004017">
    <property type="term" value="F:AMP kinase activity"/>
    <property type="evidence" value="ECO:0007669"/>
    <property type="project" value="UniProtKB-EC"/>
</dbReference>
<dbReference type="GO" id="GO:0006207">
    <property type="term" value="P:'de novo' pyrimidine nucleobase biosynthetic process"/>
    <property type="evidence" value="ECO:0007669"/>
    <property type="project" value="InterPro"/>
</dbReference>
<keyword evidence="9" id="KW-0539">Nucleus</keyword>
<keyword evidence="5" id="KW-0547">Nucleotide-binding</keyword>
<dbReference type="EMBL" id="ML178816">
    <property type="protein sequence ID" value="TFL05814.1"/>
    <property type="molecule type" value="Genomic_DNA"/>
</dbReference>
<dbReference type="InterPro" id="IPR000850">
    <property type="entry name" value="Adenylat/UMP-CMP_kin"/>
</dbReference>
<organism evidence="12 13">
    <name type="scientific">Pterulicium gracile</name>
    <dbReference type="NCBI Taxonomy" id="1884261"/>
    <lineage>
        <taxon>Eukaryota</taxon>
        <taxon>Fungi</taxon>
        <taxon>Dikarya</taxon>
        <taxon>Basidiomycota</taxon>
        <taxon>Agaricomycotina</taxon>
        <taxon>Agaricomycetes</taxon>
        <taxon>Agaricomycetidae</taxon>
        <taxon>Agaricales</taxon>
        <taxon>Pleurotineae</taxon>
        <taxon>Pterulaceae</taxon>
        <taxon>Pterulicium</taxon>
    </lineage>
</organism>
<dbReference type="FunFam" id="3.40.50.300:FF:000315">
    <property type="entry name" value="Adenylate kinase 1"/>
    <property type="match status" value="1"/>
</dbReference>
<comment type="subcellular location">
    <subcellularLocation>
        <location evidence="1">Cytoplasm</location>
    </subcellularLocation>
</comment>
<dbReference type="GO" id="GO:0005524">
    <property type="term" value="F:ATP binding"/>
    <property type="evidence" value="ECO:0007669"/>
    <property type="project" value="UniProtKB-KW"/>
</dbReference>
<evidence type="ECO:0000256" key="11">
    <source>
        <dbReference type="RuleBase" id="RU003330"/>
    </source>
</evidence>
<dbReference type="PRINTS" id="PR00094">
    <property type="entry name" value="ADENYLTKNASE"/>
</dbReference>
<proteinExistence type="inferred from homology"/>
<protein>
    <recommendedName>
        <fullName evidence="2">adenylate kinase</fullName>
        <ecNumber evidence="2">2.7.4.3</ecNumber>
    </recommendedName>
</protein>
<keyword evidence="6 11" id="KW-0418">Kinase</keyword>
<evidence type="ECO:0000256" key="4">
    <source>
        <dbReference type="ARBA" id="ARBA00022679"/>
    </source>
</evidence>
<dbReference type="Proteomes" id="UP000305067">
    <property type="component" value="Unassembled WGS sequence"/>
</dbReference>
<keyword evidence="7" id="KW-0067">ATP-binding</keyword>
<keyword evidence="4 11" id="KW-0808">Transferase</keyword>
<evidence type="ECO:0000256" key="6">
    <source>
        <dbReference type="ARBA" id="ARBA00022777"/>
    </source>
</evidence>
<dbReference type="PROSITE" id="PS00113">
    <property type="entry name" value="ADENYLATE_KINASE"/>
    <property type="match status" value="1"/>
</dbReference>
<evidence type="ECO:0000256" key="5">
    <source>
        <dbReference type="ARBA" id="ARBA00022741"/>
    </source>
</evidence>
<dbReference type="STRING" id="1884261.A0A5C3R4I5"/>
<evidence type="ECO:0000256" key="2">
    <source>
        <dbReference type="ARBA" id="ARBA00012955"/>
    </source>
</evidence>
<dbReference type="GO" id="GO:0006221">
    <property type="term" value="P:pyrimidine nucleotide biosynthetic process"/>
    <property type="evidence" value="ECO:0007669"/>
    <property type="project" value="UniProtKB-KW"/>
</dbReference>
<evidence type="ECO:0000256" key="1">
    <source>
        <dbReference type="ARBA" id="ARBA00004496"/>
    </source>
</evidence>
<evidence type="ECO:0000256" key="7">
    <source>
        <dbReference type="ARBA" id="ARBA00022840"/>
    </source>
</evidence>
<evidence type="ECO:0000256" key="9">
    <source>
        <dbReference type="ARBA" id="ARBA00023242"/>
    </source>
</evidence>
<dbReference type="CDD" id="cd01428">
    <property type="entry name" value="ADK"/>
    <property type="match status" value="1"/>
</dbReference>
<dbReference type="EC" id="2.7.4.3" evidence="2"/>
<keyword evidence="3" id="KW-0963">Cytoplasm</keyword>
<dbReference type="Gene3D" id="3.40.50.300">
    <property type="entry name" value="P-loop containing nucleotide triphosphate hydrolases"/>
    <property type="match status" value="1"/>
</dbReference>
<sequence length="229" mass="25267">MPTILDKISDALHLSNKGTSEPAPDTVLDHNKVVVIFVLGGPGAGKGTQCARLVEDFGFCHLSAGDLLRAEQTRQGSEYSELIQTYIREGKIVPMEVTVKLLENAMKAALSEGRSREGWGEGRGRFLVDGFPRKMDQATMFDTQVCKSTAVLFYKTTEEVMLVRLLERGKTSGREDDNAESIKKRFRVYEHDTMPVIDNYRALGKLIEVDSSASVAEVHAASSKAVKEL</sequence>
<name>A0A5C3R4I5_9AGAR</name>
<dbReference type="HAMAP" id="MF_03172">
    <property type="entry name" value="Adenylate_kinase_UMP_CMP_kin"/>
    <property type="match status" value="1"/>
</dbReference>
<evidence type="ECO:0000256" key="3">
    <source>
        <dbReference type="ARBA" id="ARBA00022490"/>
    </source>
</evidence>
<dbReference type="GO" id="GO:0005737">
    <property type="term" value="C:cytoplasm"/>
    <property type="evidence" value="ECO:0007669"/>
    <property type="project" value="UniProtKB-SubCell"/>
</dbReference>
<evidence type="ECO:0000256" key="8">
    <source>
        <dbReference type="ARBA" id="ARBA00022975"/>
    </source>
</evidence>
<dbReference type="InterPro" id="IPR006266">
    <property type="entry name" value="UMP_CMP_kinase"/>
</dbReference>
<keyword evidence="13" id="KW-1185">Reference proteome</keyword>
<reference evidence="12 13" key="1">
    <citation type="journal article" date="2019" name="Nat. Ecol. Evol.">
        <title>Megaphylogeny resolves global patterns of mushroom evolution.</title>
        <authorList>
            <person name="Varga T."/>
            <person name="Krizsan K."/>
            <person name="Foldi C."/>
            <person name="Dima B."/>
            <person name="Sanchez-Garcia M."/>
            <person name="Sanchez-Ramirez S."/>
            <person name="Szollosi G.J."/>
            <person name="Szarkandi J.G."/>
            <person name="Papp V."/>
            <person name="Albert L."/>
            <person name="Andreopoulos W."/>
            <person name="Angelini C."/>
            <person name="Antonin V."/>
            <person name="Barry K.W."/>
            <person name="Bougher N.L."/>
            <person name="Buchanan P."/>
            <person name="Buyck B."/>
            <person name="Bense V."/>
            <person name="Catcheside P."/>
            <person name="Chovatia M."/>
            <person name="Cooper J."/>
            <person name="Damon W."/>
            <person name="Desjardin D."/>
            <person name="Finy P."/>
            <person name="Geml J."/>
            <person name="Haridas S."/>
            <person name="Hughes K."/>
            <person name="Justo A."/>
            <person name="Karasinski D."/>
            <person name="Kautmanova I."/>
            <person name="Kiss B."/>
            <person name="Kocsube S."/>
            <person name="Kotiranta H."/>
            <person name="LaButti K.M."/>
            <person name="Lechner B.E."/>
            <person name="Liimatainen K."/>
            <person name="Lipzen A."/>
            <person name="Lukacs Z."/>
            <person name="Mihaltcheva S."/>
            <person name="Morgado L.N."/>
            <person name="Niskanen T."/>
            <person name="Noordeloos M.E."/>
            <person name="Ohm R.A."/>
            <person name="Ortiz-Santana B."/>
            <person name="Ovrebo C."/>
            <person name="Racz N."/>
            <person name="Riley R."/>
            <person name="Savchenko A."/>
            <person name="Shiryaev A."/>
            <person name="Soop K."/>
            <person name="Spirin V."/>
            <person name="Szebenyi C."/>
            <person name="Tomsovsky M."/>
            <person name="Tulloss R.E."/>
            <person name="Uehling J."/>
            <person name="Grigoriev I.V."/>
            <person name="Vagvolgyi C."/>
            <person name="Papp T."/>
            <person name="Martin F.M."/>
            <person name="Miettinen O."/>
            <person name="Hibbett D.S."/>
            <person name="Nagy L.G."/>
        </authorList>
    </citation>
    <scope>NUCLEOTIDE SEQUENCE [LARGE SCALE GENOMIC DNA]</scope>
    <source>
        <strain evidence="12 13">CBS 309.79</strain>
    </source>
</reference>
<dbReference type="OrthoDB" id="442176at2759"/>
<keyword evidence="8" id="KW-0665">Pyrimidine biosynthesis</keyword>
<evidence type="ECO:0000256" key="10">
    <source>
        <dbReference type="ARBA" id="ARBA00048116"/>
    </source>
</evidence>
<evidence type="ECO:0000313" key="12">
    <source>
        <dbReference type="EMBL" id="TFL05814.1"/>
    </source>
</evidence>
<dbReference type="HAMAP" id="MF_00235">
    <property type="entry name" value="Adenylate_kinase_Adk"/>
    <property type="match status" value="1"/>
</dbReference>